<name>A0A9D4I0T9_DREPO</name>
<protein>
    <submittedName>
        <fullName evidence="1">Uncharacterized protein</fullName>
    </submittedName>
</protein>
<dbReference type="AlphaFoldDB" id="A0A9D4I0T9"/>
<reference evidence="1" key="2">
    <citation type="submission" date="2020-11" db="EMBL/GenBank/DDBJ databases">
        <authorList>
            <person name="McCartney M.A."/>
            <person name="Auch B."/>
            <person name="Kono T."/>
            <person name="Mallez S."/>
            <person name="Becker A."/>
            <person name="Gohl D.M."/>
            <person name="Silverstein K.A.T."/>
            <person name="Koren S."/>
            <person name="Bechman K.B."/>
            <person name="Herman A."/>
            <person name="Abrahante J.E."/>
            <person name="Garbe J."/>
        </authorList>
    </citation>
    <scope>NUCLEOTIDE SEQUENCE</scope>
    <source>
        <strain evidence="1">Duluth1</strain>
        <tissue evidence="1">Whole animal</tissue>
    </source>
</reference>
<dbReference type="EMBL" id="JAIWYP010000011">
    <property type="protein sequence ID" value="KAH3739702.1"/>
    <property type="molecule type" value="Genomic_DNA"/>
</dbReference>
<organism evidence="1 2">
    <name type="scientific">Dreissena polymorpha</name>
    <name type="common">Zebra mussel</name>
    <name type="synonym">Mytilus polymorpha</name>
    <dbReference type="NCBI Taxonomy" id="45954"/>
    <lineage>
        <taxon>Eukaryota</taxon>
        <taxon>Metazoa</taxon>
        <taxon>Spiralia</taxon>
        <taxon>Lophotrochozoa</taxon>
        <taxon>Mollusca</taxon>
        <taxon>Bivalvia</taxon>
        <taxon>Autobranchia</taxon>
        <taxon>Heteroconchia</taxon>
        <taxon>Euheterodonta</taxon>
        <taxon>Imparidentia</taxon>
        <taxon>Neoheterodontei</taxon>
        <taxon>Myida</taxon>
        <taxon>Dreissenoidea</taxon>
        <taxon>Dreissenidae</taxon>
        <taxon>Dreissena</taxon>
    </lineage>
</organism>
<evidence type="ECO:0000313" key="2">
    <source>
        <dbReference type="Proteomes" id="UP000828390"/>
    </source>
</evidence>
<keyword evidence="2" id="KW-1185">Reference proteome</keyword>
<gene>
    <name evidence="1" type="ORF">DPMN_046386</name>
</gene>
<accession>A0A9D4I0T9</accession>
<reference evidence="1" key="1">
    <citation type="journal article" date="2019" name="bioRxiv">
        <title>The Genome of the Zebra Mussel, Dreissena polymorpha: A Resource for Invasive Species Research.</title>
        <authorList>
            <person name="McCartney M.A."/>
            <person name="Auch B."/>
            <person name="Kono T."/>
            <person name="Mallez S."/>
            <person name="Zhang Y."/>
            <person name="Obille A."/>
            <person name="Becker A."/>
            <person name="Abrahante J.E."/>
            <person name="Garbe J."/>
            <person name="Badalamenti J.P."/>
            <person name="Herman A."/>
            <person name="Mangelson H."/>
            <person name="Liachko I."/>
            <person name="Sullivan S."/>
            <person name="Sone E.D."/>
            <person name="Koren S."/>
            <person name="Silverstein K.A.T."/>
            <person name="Beckman K.B."/>
            <person name="Gohl D.M."/>
        </authorList>
    </citation>
    <scope>NUCLEOTIDE SEQUENCE</scope>
    <source>
        <strain evidence="1">Duluth1</strain>
        <tissue evidence="1">Whole animal</tissue>
    </source>
</reference>
<evidence type="ECO:0000313" key="1">
    <source>
        <dbReference type="EMBL" id="KAH3739702.1"/>
    </source>
</evidence>
<sequence length="63" mass="7385">MNDLNIHYRANIQNQYTQQRRSGWLWDEASLDVWAVSNHVSCKAASEARSKTIGSRCYWRKPS</sequence>
<dbReference type="Proteomes" id="UP000828390">
    <property type="component" value="Unassembled WGS sequence"/>
</dbReference>
<comment type="caution">
    <text evidence="1">The sequence shown here is derived from an EMBL/GenBank/DDBJ whole genome shotgun (WGS) entry which is preliminary data.</text>
</comment>
<proteinExistence type="predicted"/>